<dbReference type="Pfam" id="PF18741">
    <property type="entry name" value="MTES_1575"/>
    <property type="match status" value="1"/>
</dbReference>
<dbReference type="Gene3D" id="3.40.960.10">
    <property type="entry name" value="VSR Endonuclease"/>
    <property type="match status" value="1"/>
</dbReference>
<keyword evidence="2" id="KW-0547">Nucleotide-binding</keyword>
<feature type="compositionally biased region" description="Low complexity" evidence="7">
    <location>
        <begin position="1538"/>
        <end position="1555"/>
    </location>
</feature>
<proteinExistence type="inferred from homology"/>
<evidence type="ECO:0000259" key="8">
    <source>
        <dbReference type="Pfam" id="PF13086"/>
    </source>
</evidence>
<evidence type="ECO:0000313" key="11">
    <source>
        <dbReference type="EMBL" id="WAL63788.1"/>
    </source>
</evidence>
<organism evidence="11 12">
    <name type="scientific">Amycolatopsis cynarae</name>
    <dbReference type="NCBI Taxonomy" id="2995223"/>
    <lineage>
        <taxon>Bacteria</taxon>
        <taxon>Bacillati</taxon>
        <taxon>Actinomycetota</taxon>
        <taxon>Actinomycetes</taxon>
        <taxon>Pseudonocardiales</taxon>
        <taxon>Pseudonocardiaceae</taxon>
        <taxon>Amycolatopsis</taxon>
    </lineage>
</organism>
<evidence type="ECO:0000256" key="2">
    <source>
        <dbReference type="ARBA" id="ARBA00022741"/>
    </source>
</evidence>
<dbReference type="InterPro" id="IPR050534">
    <property type="entry name" value="Coronavir_polyprotein_1ab"/>
</dbReference>
<name>A0ABY7AYV5_9PSEU</name>
<dbReference type="InterPro" id="IPR011335">
    <property type="entry name" value="Restrct_endonuc-II-like"/>
</dbReference>
<comment type="similarity">
    <text evidence="1">Belongs to the DNA2/NAM7 helicase family.</text>
</comment>
<dbReference type="Proteomes" id="UP001163203">
    <property type="component" value="Chromosome"/>
</dbReference>
<evidence type="ECO:0000256" key="7">
    <source>
        <dbReference type="SAM" id="MobiDB-lite"/>
    </source>
</evidence>
<dbReference type="SUPFAM" id="SSF52540">
    <property type="entry name" value="P-loop containing nucleoside triphosphate hydrolases"/>
    <property type="match status" value="1"/>
</dbReference>
<evidence type="ECO:0000256" key="1">
    <source>
        <dbReference type="ARBA" id="ARBA00007913"/>
    </source>
</evidence>
<feature type="region of interest" description="Disordered" evidence="7">
    <location>
        <begin position="110"/>
        <end position="153"/>
    </location>
</feature>
<dbReference type="Pfam" id="PF13087">
    <property type="entry name" value="AAA_12"/>
    <property type="match status" value="1"/>
</dbReference>
<feature type="coiled-coil region" evidence="6">
    <location>
        <begin position="501"/>
        <end position="528"/>
    </location>
</feature>
<gene>
    <name evidence="11" type="ORF">ORV05_22650</name>
</gene>
<sequence>MVTLGNTPAAPIDVPLDHHRTRAGNKLGRMNNPVVEQARNLFEFLLRAQELKAAVHRVADVDAYKRDGLVLWLSDLPEHPAVALAPEAGAAPDDPLLTIGRIPRLDPPAPGAELSTWLTGPFDDPSRPPTLREAITTDADGSPTEGGGLSLAEHPQIRDAYETWAGEWRAWAGQELRDRQARAVYNELFSAFLKAKDSPEDLELVAGTGLLAWSPQDHPVVRRHLFSSPLTIHFDDETAQLSIVPAESPEPFRVELDMLDPGLLKANEHINEIRASLRELQAHPLDASELNPLARRLVHALDGDGVYHDDTDELPDPGTGARGAFAPAVILRKRSQRGLVEIFRTIVAQLAEAEAVPDGVIPLIDADHLPKAETATEAGALVQVDGTAFLPMPVNDKQRQIIEAVDTKAQVLVQGPPGTGKTYTAAALISHLLAQGKRVLVTAQTDRALREVRDKLPAAIQPLSVAVVGTSREDMADLKTAVQTISTAAHEHDSDENARVIEGCLGEIDRLRRERAELYHEIVAVREREVRQEEHAGYRGTLAAIAQQVRTEADRYGWLADHTAVGGDDLPPLRTAEIIEWRGYLLDDALAADESEARMRLPEPAMVPDPDVFADLVAAERSAAADGTRYESLKEHSAFDAVLRLPAAQRQDLQRRLHELADEADTLASRREDWMDTALRDVRSGRAAGWQARGDQIGTLIEQCAGPVDRLGLLTQVEMPEADSARLAALAREVHRHLDKGGKIKTAADGTPKLGTFAPKVLKQAQPLFDAVRVDGLPPTNPAQLDAVTTWVEAVRVLTALDRAWPEDVHIPAEDTLQERLQWHRTELEQLNRVLRLATELEAEEERLAQLRLPAPDWNDLQAVRTYATLVDAATAEEAHSAASEPLSQLQNMLAEAARWAHAAPCVERLRAAVEQRDHDEYGAAHGRFSRLCQVRELCQRRDGLGKRLAGAAPELFRAIASAPAEGAWADRLGWFAEAWTWAATRAWVQAQEAKDVNVLQARITRIEDRIHQQVELLASRRAWDHAASPERIGGSARADLTQYAQLVQRGGKLTGKYAAQQKAAIRAAMDRCRPSVPVWIMPLYRIAEQLRIRPGMFDVVIVDEASQAGLEATFLQYLAPKIVVIGDDKQVSPTAVGVDQQQLRDLAGQYIPNDRYRESWQDPTRSLFDEAKMRYGGLITLTEHRRCVPEIIGFSNRIAYEPEGIRLIPVRQYGADRLDPVKAVYLPDGYQRGGASKINPVEAEAIVDQIEECLADPAYSGRTFGVISLLGQTQAKYIENLLLERIGKREWTERDLRCGDAPDFQGSERDVMFLSMVAAPEPGQRLASLTRDLFVQRYNVAVSRAKDQVWVFHSIDRQTLHNPEDMRFQLLDYCYGVINRGRSEEEGATGELVPEDERVSPFDSLFEQRVYNRIIDRGYTVIPQHAAAGYLIDLVVIGGHARLAVECDGDHWHGPDKYDEDLARQRDLERCGWRFFRIRESAFYVDPAAALAGLWAALRDLDIHPAGGLTEPAVTALSEPVSATPQAAGPEFASGSPAEQPEIPEPTAAAPHPAAGRTLEKYQEFTGSVTPVAEATREQLITGLRAIVEMEGPILGDRLHAVYVRASGGHRVGKQIASTLNSAISAAVRAGVLVRDNPLSQAGVKPQTYRLPERPEVRIRERGPRSLDHVPPSELAALMAMVADDRPGDSDEEIVRHTAQLLGVGRLTQQARELLERARSLVAESWH</sequence>
<feature type="domain" description="Restriction endonuclease type II-like" evidence="10">
    <location>
        <begin position="1407"/>
        <end position="1499"/>
    </location>
</feature>
<dbReference type="InterPro" id="IPR041677">
    <property type="entry name" value="DNA2/NAM7_AAA_11"/>
</dbReference>
<dbReference type="RefSeq" id="WP_268754031.1">
    <property type="nucleotide sequence ID" value="NZ_CP113836.1"/>
</dbReference>
<dbReference type="InterPro" id="IPR027417">
    <property type="entry name" value="P-loop_NTPase"/>
</dbReference>
<evidence type="ECO:0000259" key="10">
    <source>
        <dbReference type="Pfam" id="PF18741"/>
    </source>
</evidence>
<dbReference type="PANTHER" id="PTHR43788:SF8">
    <property type="entry name" value="DNA-BINDING PROTEIN SMUBP-2"/>
    <property type="match status" value="1"/>
</dbReference>
<accession>A0ABY7AYV5</accession>
<reference evidence="11" key="1">
    <citation type="submission" date="2022-11" db="EMBL/GenBank/DDBJ databases">
        <authorList>
            <person name="Mo P."/>
        </authorList>
    </citation>
    <scope>NUCLEOTIDE SEQUENCE</scope>
    <source>
        <strain evidence="11">HUAS 11-8</strain>
    </source>
</reference>
<dbReference type="InterPro" id="IPR047187">
    <property type="entry name" value="SF1_C_Upf1"/>
</dbReference>
<evidence type="ECO:0000256" key="6">
    <source>
        <dbReference type="SAM" id="Coils"/>
    </source>
</evidence>
<keyword evidence="5" id="KW-0067">ATP-binding</keyword>
<keyword evidence="12" id="KW-1185">Reference proteome</keyword>
<feature type="coiled-coil region" evidence="6">
    <location>
        <begin position="814"/>
        <end position="851"/>
    </location>
</feature>
<keyword evidence="6" id="KW-0175">Coiled coil</keyword>
<dbReference type="EMBL" id="CP113836">
    <property type="protein sequence ID" value="WAL63788.1"/>
    <property type="molecule type" value="Genomic_DNA"/>
</dbReference>
<dbReference type="Pfam" id="PF13086">
    <property type="entry name" value="AAA_11"/>
    <property type="match status" value="1"/>
</dbReference>
<feature type="domain" description="DNA2/NAM7 helicase-like C-terminal" evidence="9">
    <location>
        <begin position="1166"/>
        <end position="1353"/>
    </location>
</feature>
<dbReference type="InterPro" id="IPR041679">
    <property type="entry name" value="DNA2/NAM7-like_C"/>
</dbReference>
<dbReference type="InterPro" id="IPR049468">
    <property type="entry name" value="Restrct_endonuc-II-like_dom"/>
</dbReference>
<dbReference type="SUPFAM" id="SSF52980">
    <property type="entry name" value="Restriction endonuclease-like"/>
    <property type="match status" value="1"/>
</dbReference>
<dbReference type="PANTHER" id="PTHR43788">
    <property type="entry name" value="DNA2/NAM7 HELICASE FAMILY MEMBER"/>
    <property type="match status" value="1"/>
</dbReference>
<evidence type="ECO:0000256" key="5">
    <source>
        <dbReference type="ARBA" id="ARBA00022840"/>
    </source>
</evidence>
<evidence type="ECO:0000256" key="4">
    <source>
        <dbReference type="ARBA" id="ARBA00022806"/>
    </source>
</evidence>
<evidence type="ECO:0000259" key="9">
    <source>
        <dbReference type="Pfam" id="PF13087"/>
    </source>
</evidence>
<evidence type="ECO:0000256" key="3">
    <source>
        <dbReference type="ARBA" id="ARBA00022801"/>
    </source>
</evidence>
<dbReference type="Gene3D" id="3.40.50.300">
    <property type="entry name" value="P-loop containing nucleotide triphosphate hydrolases"/>
    <property type="match status" value="3"/>
</dbReference>
<feature type="domain" description="DNA2/NAM7 helicase helicase" evidence="8">
    <location>
        <begin position="394"/>
        <end position="551"/>
    </location>
</feature>
<dbReference type="CDD" id="cd18808">
    <property type="entry name" value="SF1_C_Upf1"/>
    <property type="match status" value="1"/>
</dbReference>
<evidence type="ECO:0000313" key="12">
    <source>
        <dbReference type="Proteomes" id="UP001163203"/>
    </source>
</evidence>
<feature type="region of interest" description="Disordered" evidence="7">
    <location>
        <begin position="1521"/>
        <end position="1555"/>
    </location>
</feature>
<keyword evidence="4" id="KW-0347">Helicase</keyword>
<keyword evidence="3" id="KW-0378">Hydrolase</keyword>
<protein>
    <submittedName>
        <fullName evidence="11">AAA domain-containing protein</fullName>
    </submittedName>
</protein>